<dbReference type="InterPro" id="IPR016177">
    <property type="entry name" value="DNA-bd_dom_sf"/>
</dbReference>
<keyword evidence="6" id="KW-0539">Nucleus</keyword>
<dbReference type="PANTHER" id="PTHR31677:SF264">
    <property type="entry name" value="ETHYLENE-RESPONSIVE TRANSCRIPTION FACTOR LEP"/>
    <property type="match status" value="1"/>
</dbReference>
<feature type="domain" description="AP2/ERF" evidence="8">
    <location>
        <begin position="32"/>
        <end position="89"/>
    </location>
</feature>
<dbReference type="Pfam" id="PF00847">
    <property type="entry name" value="AP2"/>
    <property type="match status" value="1"/>
</dbReference>
<accession>A0ABP0YVG5</accession>
<keyword evidence="10" id="KW-1185">Reference proteome</keyword>
<dbReference type="PROSITE" id="PS51032">
    <property type="entry name" value="AP2_ERF"/>
    <property type="match status" value="1"/>
</dbReference>
<dbReference type="Proteomes" id="UP001642487">
    <property type="component" value="Chromosome 6"/>
</dbReference>
<dbReference type="PRINTS" id="PR00367">
    <property type="entry name" value="ETHRSPELEMNT"/>
</dbReference>
<organism evidence="9 10">
    <name type="scientific">Citrullus colocynthis</name>
    <name type="common">colocynth</name>
    <dbReference type="NCBI Taxonomy" id="252529"/>
    <lineage>
        <taxon>Eukaryota</taxon>
        <taxon>Viridiplantae</taxon>
        <taxon>Streptophyta</taxon>
        <taxon>Embryophyta</taxon>
        <taxon>Tracheophyta</taxon>
        <taxon>Spermatophyta</taxon>
        <taxon>Magnoliopsida</taxon>
        <taxon>eudicotyledons</taxon>
        <taxon>Gunneridae</taxon>
        <taxon>Pentapetalae</taxon>
        <taxon>rosids</taxon>
        <taxon>fabids</taxon>
        <taxon>Cucurbitales</taxon>
        <taxon>Cucurbitaceae</taxon>
        <taxon>Benincaseae</taxon>
        <taxon>Citrullus</taxon>
    </lineage>
</organism>
<evidence type="ECO:0000313" key="9">
    <source>
        <dbReference type="EMBL" id="CAK9324527.1"/>
    </source>
</evidence>
<evidence type="ECO:0000259" key="8">
    <source>
        <dbReference type="PROSITE" id="PS51032"/>
    </source>
</evidence>
<gene>
    <name evidence="9" type="ORF">CITCOLO1_LOCUS16765</name>
</gene>
<sequence>MDFKNSKTNSPSSSKPRRKQQDQQPHQQEPTRFLGVRRRPWGRYAAEIRDPSTKERHWLGTFDTAEEAALAYDRAARSMRGSKARTNFIYSDMPHGSSVTSIISPDESQLFPPTPTPTSLPSLTQPNHLCFSLHHDPFTTSSFPGNDWLPESDSYQPVTAFMDTGISHDDAELPPLPPDASSSYHDCATMIDWSTASSSSSSSFMGFDSNVVLPPFPDTGADAFGFGSSSTYFY</sequence>
<protein>
    <recommendedName>
        <fullName evidence="8">AP2/ERF domain-containing protein</fullName>
    </recommendedName>
</protein>
<evidence type="ECO:0000256" key="5">
    <source>
        <dbReference type="ARBA" id="ARBA00023163"/>
    </source>
</evidence>
<dbReference type="Gene3D" id="3.30.730.10">
    <property type="entry name" value="AP2/ERF domain"/>
    <property type="match status" value="1"/>
</dbReference>
<evidence type="ECO:0000256" key="6">
    <source>
        <dbReference type="ARBA" id="ARBA00023242"/>
    </source>
</evidence>
<evidence type="ECO:0000256" key="4">
    <source>
        <dbReference type="ARBA" id="ARBA00023125"/>
    </source>
</evidence>
<keyword evidence="2" id="KW-0936">Ethylene signaling pathway</keyword>
<evidence type="ECO:0000256" key="2">
    <source>
        <dbReference type="ARBA" id="ARBA00022745"/>
    </source>
</evidence>
<dbReference type="SMART" id="SM00380">
    <property type="entry name" value="AP2"/>
    <property type="match status" value="1"/>
</dbReference>
<dbReference type="InterPro" id="IPR001471">
    <property type="entry name" value="AP2/ERF_dom"/>
</dbReference>
<feature type="region of interest" description="Disordered" evidence="7">
    <location>
        <begin position="1"/>
        <end position="38"/>
    </location>
</feature>
<evidence type="ECO:0000256" key="3">
    <source>
        <dbReference type="ARBA" id="ARBA00023015"/>
    </source>
</evidence>
<dbReference type="EMBL" id="OZ021740">
    <property type="protein sequence ID" value="CAK9324527.1"/>
    <property type="molecule type" value="Genomic_DNA"/>
</dbReference>
<dbReference type="InterPro" id="IPR036955">
    <property type="entry name" value="AP2/ERF_dom_sf"/>
</dbReference>
<comment type="subcellular location">
    <subcellularLocation>
        <location evidence="1">Nucleus</location>
    </subcellularLocation>
</comment>
<evidence type="ECO:0000313" key="10">
    <source>
        <dbReference type="Proteomes" id="UP001642487"/>
    </source>
</evidence>
<dbReference type="PANTHER" id="PTHR31677">
    <property type="entry name" value="AP2 DOMAIN CLASS TRANSCRIPTION FACTOR"/>
    <property type="match status" value="1"/>
</dbReference>
<keyword evidence="3" id="KW-0805">Transcription regulation</keyword>
<keyword evidence="5" id="KW-0804">Transcription</keyword>
<feature type="compositionally biased region" description="Low complexity" evidence="7">
    <location>
        <begin position="1"/>
        <end position="14"/>
    </location>
</feature>
<reference evidence="9 10" key="1">
    <citation type="submission" date="2024-03" db="EMBL/GenBank/DDBJ databases">
        <authorList>
            <person name="Gkanogiannis A."/>
            <person name="Becerra Lopez-Lavalle L."/>
        </authorList>
    </citation>
    <scope>NUCLEOTIDE SEQUENCE [LARGE SCALE GENOMIC DNA]</scope>
</reference>
<dbReference type="CDD" id="cd00018">
    <property type="entry name" value="AP2"/>
    <property type="match status" value="1"/>
</dbReference>
<dbReference type="SUPFAM" id="SSF54171">
    <property type="entry name" value="DNA-binding domain"/>
    <property type="match status" value="1"/>
</dbReference>
<evidence type="ECO:0000256" key="7">
    <source>
        <dbReference type="SAM" id="MobiDB-lite"/>
    </source>
</evidence>
<evidence type="ECO:0000256" key="1">
    <source>
        <dbReference type="ARBA" id="ARBA00004123"/>
    </source>
</evidence>
<proteinExistence type="predicted"/>
<name>A0ABP0YVG5_9ROSI</name>
<keyword evidence="4" id="KW-0238">DNA-binding</keyword>